<dbReference type="OrthoDB" id="61900at2759"/>
<feature type="domain" description="DUF7708" evidence="1">
    <location>
        <begin position="1"/>
        <end position="69"/>
    </location>
</feature>
<organism evidence="2 3">
    <name type="scientific">Xylaria hypoxylon</name>
    <dbReference type="NCBI Taxonomy" id="37992"/>
    <lineage>
        <taxon>Eukaryota</taxon>
        <taxon>Fungi</taxon>
        <taxon>Dikarya</taxon>
        <taxon>Ascomycota</taxon>
        <taxon>Pezizomycotina</taxon>
        <taxon>Sordariomycetes</taxon>
        <taxon>Xylariomycetidae</taxon>
        <taxon>Xylariales</taxon>
        <taxon>Xylariaceae</taxon>
        <taxon>Xylaria</taxon>
    </lineage>
</organism>
<protein>
    <recommendedName>
        <fullName evidence="1">DUF7708 domain-containing protein</fullName>
    </recommendedName>
</protein>
<dbReference type="Proteomes" id="UP000297716">
    <property type="component" value="Unassembled WGS sequence"/>
</dbReference>
<keyword evidence="3" id="KW-1185">Reference proteome</keyword>
<dbReference type="Pfam" id="PF24809">
    <property type="entry name" value="DUF7708"/>
    <property type="match status" value="1"/>
</dbReference>
<gene>
    <name evidence="2" type="ORF">E0Z10_g9880</name>
</gene>
<comment type="caution">
    <text evidence="2">The sequence shown here is derived from an EMBL/GenBank/DDBJ whole genome shotgun (WGS) entry which is preliminary data.</text>
</comment>
<dbReference type="STRING" id="37992.A0A4Z0Y492"/>
<evidence type="ECO:0000313" key="2">
    <source>
        <dbReference type="EMBL" id="TGJ78879.1"/>
    </source>
</evidence>
<name>A0A4Z0Y492_9PEZI</name>
<evidence type="ECO:0000313" key="3">
    <source>
        <dbReference type="Proteomes" id="UP000297716"/>
    </source>
</evidence>
<reference evidence="2 3" key="1">
    <citation type="submission" date="2019-03" db="EMBL/GenBank/DDBJ databases">
        <title>Draft genome sequence of Xylaria hypoxylon DSM 108379, a ubiquitous saprotrophic-parasitic fungi on hardwood.</title>
        <authorList>
            <person name="Buettner E."/>
            <person name="Leonhardt S."/>
            <person name="Gebauer A.M."/>
            <person name="Liers C."/>
            <person name="Hofrichter M."/>
            <person name="Kellner H."/>
        </authorList>
    </citation>
    <scope>NUCLEOTIDE SEQUENCE [LARGE SCALE GENOMIC DNA]</scope>
    <source>
        <strain evidence="2 3">DSM 108379</strain>
    </source>
</reference>
<dbReference type="EMBL" id="SKBN01000337">
    <property type="protein sequence ID" value="TGJ78879.1"/>
    <property type="molecule type" value="Genomic_DNA"/>
</dbReference>
<evidence type="ECO:0000259" key="1">
    <source>
        <dbReference type="Pfam" id="PF24809"/>
    </source>
</evidence>
<dbReference type="InterPro" id="IPR056125">
    <property type="entry name" value="DUF7708"/>
</dbReference>
<accession>A0A4Z0Y492</accession>
<sequence>MKFALAEIYANMIRFLVHAQGWFDQSRLMRGLHSITKPKELQYDDLLADIRSSTANFRNLAVTAAQAEQRAMHLLLLEVKQMMITNQQINSSAQINTNMALTDLQFSQILTSLSNLPLEDPNKVFTTALYLRNRGRRNSPAICEPFWLDPKFRAWAHPQISSLIMIKGSYRSRQNVKNFLTNAISCVREANVPVIWALKPMDSISGGISMVELLKYLTHQALRRGPPPTERSLALNCARFQTACNEKEWFNNLAVSLADLGQVYIAVDVDVLSQSLSGEGNVLSLSGGFLKLSEELGRRSQKIVVKVVLVSCRPQLSNHVTDENRGRVISVGKTKTKGPRATSRQIGSLSVRSQIKRGILQS</sequence>
<dbReference type="AlphaFoldDB" id="A0A4Z0Y492"/>
<proteinExistence type="predicted"/>